<keyword evidence="2" id="KW-1185">Reference proteome</keyword>
<organism evidence="2 3">
    <name type="scientific">Heterorhabditis bacteriophora</name>
    <name type="common">Entomopathogenic nematode worm</name>
    <dbReference type="NCBI Taxonomy" id="37862"/>
    <lineage>
        <taxon>Eukaryota</taxon>
        <taxon>Metazoa</taxon>
        <taxon>Ecdysozoa</taxon>
        <taxon>Nematoda</taxon>
        <taxon>Chromadorea</taxon>
        <taxon>Rhabditida</taxon>
        <taxon>Rhabditina</taxon>
        <taxon>Rhabditomorpha</taxon>
        <taxon>Strongyloidea</taxon>
        <taxon>Heterorhabditidae</taxon>
        <taxon>Heterorhabditis</taxon>
    </lineage>
</organism>
<name>A0A1I7WZ95_HETBA</name>
<dbReference type="AlphaFoldDB" id="A0A1I7WZ95"/>
<sequence>MPSNNCFLSDDLDSRVLIGEMGPTWVGTSVAELVGRIRESTSSDEGSMDSGHCHRLADTSVEPVQVGKKRSEKTNE</sequence>
<dbReference type="WBParaSite" id="Hba_10610">
    <property type="protein sequence ID" value="Hba_10610"/>
    <property type="gene ID" value="Hba_10610"/>
</dbReference>
<evidence type="ECO:0000313" key="3">
    <source>
        <dbReference type="WBParaSite" id="Hba_10610"/>
    </source>
</evidence>
<accession>A0A1I7WZ95</accession>
<reference evidence="3" key="1">
    <citation type="submission" date="2016-11" db="UniProtKB">
        <authorList>
            <consortium name="WormBaseParasite"/>
        </authorList>
    </citation>
    <scope>IDENTIFICATION</scope>
</reference>
<proteinExistence type="predicted"/>
<dbReference type="Proteomes" id="UP000095283">
    <property type="component" value="Unplaced"/>
</dbReference>
<evidence type="ECO:0000313" key="2">
    <source>
        <dbReference type="Proteomes" id="UP000095283"/>
    </source>
</evidence>
<feature type="compositionally biased region" description="Basic residues" evidence="1">
    <location>
        <begin position="67"/>
        <end position="76"/>
    </location>
</feature>
<protein>
    <submittedName>
        <fullName evidence="3">Uncharacterized protein</fullName>
    </submittedName>
</protein>
<feature type="region of interest" description="Disordered" evidence="1">
    <location>
        <begin position="38"/>
        <end position="76"/>
    </location>
</feature>
<evidence type="ECO:0000256" key="1">
    <source>
        <dbReference type="SAM" id="MobiDB-lite"/>
    </source>
</evidence>